<dbReference type="HOGENOM" id="CLU_1830696_0_0_2"/>
<dbReference type="InterPro" id="IPR038078">
    <property type="entry name" value="PhoU-like_sf"/>
</dbReference>
<keyword evidence="1" id="KW-0175">Coiled coil</keyword>
<evidence type="ECO:0000313" key="3">
    <source>
        <dbReference type="Proteomes" id="UP000001017"/>
    </source>
</evidence>
<dbReference type="KEGG" id="tvo:TVG0064561"/>
<protein>
    <submittedName>
        <fullName evidence="2">TVG0064561 protein</fullName>
    </submittedName>
</protein>
<keyword evidence="3" id="KW-1185">Reference proteome</keyword>
<dbReference type="eggNOG" id="arCOG02640">
    <property type="taxonomic scope" value="Archaea"/>
</dbReference>
<dbReference type="AlphaFoldDB" id="Q97CN9"/>
<sequence>MVEKSDDILDTSYFISREIKRMFLDYGRGMDRCSSIIQKCYSTFISMLEYNKGALKHLNAMLTAENDDKIREERIAIEKLEEKVDELKDDTFDYIYRNADDIPYLVFSHLVDLTHKVDDMLDDCEDAADLIITITRSITS</sequence>
<name>Q97CN9_THEVO</name>
<accession>Q97CN9</accession>
<organism evidence="2 3">
    <name type="scientific">Thermoplasma volcanium (strain ATCC 51530 / DSM 4299 / JCM 9571 / NBRC 15438 / GSS1)</name>
    <dbReference type="NCBI Taxonomy" id="273116"/>
    <lineage>
        <taxon>Archaea</taxon>
        <taxon>Methanobacteriati</taxon>
        <taxon>Thermoplasmatota</taxon>
        <taxon>Thermoplasmata</taxon>
        <taxon>Thermoplasmatales</taxon>
        <taxon>Thermoplasmataceae</taxon>
        <taxon>Thermoplasma</taxon>
    </lineage>
</organism>
<dbReference type="EMBL" id="BA000011">
    <property type="protein sequence ID" value="BAB59204.1"/>
    <property type="molecule type" value="Genomic_DNA"/>
</dbReference>
<reference evidence="2 3" key="1">
    <citation type="journal article" date="1999" name="Proc. Jpn. Acad.">
        <title>Determination of the complete genomic DNA sequence of Thermoplasma volvanium GSS1.</title>
        <authorList>
            <person name="Kawashima T."/>
            <person name="Yamamoto Y."/>
            <person name="Aramaki H."/>
            <person name="Nunoshiba T."/>
            <person name="Kawamoto T."/>
            <person name="Watanabe K."/>
            <person name="Yamazaki M."/>
            <person name="Kanehori K."/>
            <person name="Amano N."/>
            <person name="Ohya Y."/>
            <person name="Makino K."/>
            <person name="Suzuki M."/>
        </authorList>
    </citation>
    <scope>NUCLEOTIDE SEQUENCE [LARGE SCALE GENOMIC DNA]</scope>
    <source>
        <strain evidence="3">ATCC 51530 / DSM 4299 / JCM 9571 / NBRC 15438 / GSS1</strain>
    </source>
</reference>
<dbReference type="PaxDb" id="273116-14324276"/>
<dbReference type="Proteomes" id="UP000001017">
    <property type="component" value="Chromosome"/>
</dbReference>
<gene>
    <name evidence="2" type="ORF">TVG0064561</name>
</gene>
<dbReference type="STRING" id="273116.gene:9380828"/>
<evidence type="ECO:0000313" key="2">
    <source>
        <dbReference type="EMBL" id="BAB59204.1"/>
    </source>
</evidence>
<reference evidence="2 3" key="2">
    <citation type="journal article" date="2000" name="Proc. Natl. Acad. Sci. U.S.A.">
        <title>Archaeal adaptation to higher temperatures revealed by genomic sequence of Thermoplasma volcanium.</title>
        <authorList>
            <person name="Kawashima T."/>
            <person name="Amano N."/>
            <person name="Koike H."/>
            <person name="Makino S."/>
            <person name="Higuchi S."/>
            <person name="Kawashima-Ohya Y."/>
            <person name="Watanabe K."/>
            <person name="Yamazaki M."/>
            <person name="Kanehori K."/>
            <person name="Kawamoto T."/>
            <person name="Nunoshiba T."/>
            <person name="Yamamoto Y."/>
            <person name="Aramaki H."/>
            <person name="Makino K."/>
            <person name="Suzuki M."/>
        </authorList>
    </citation>
    <scope>NUCLEOTIDE SEQUENCE [LARGE SCALE GENOMIC DNA]</scope>
    <source>
        <strain evidence="3">ATCC 51530 / DSM 4299 / JCM 9571 / NBRC 15438 / GSS1</strain>
    </source>
</reference>
<dbReference type="Gene3D" id="1.20.58.220">
    <property type="entry name" value="Phosphate transport system protein phou homolog 2, domain 2"/>
    <property type="match status" value="1"/>
</dbReference>
<proteinExistence type="predicted"/>
<feature type="coiled-coil region" evidence="1">
    <location>
        <begin position="63"/>
        <end position="90"/>
    </location>
</feature>
<evidence type="ECO:0000256" key="1">
    <source>
        <dbReference type="SAM" id="Coils"/>
    </source>
</evidence>